<dbReference type="PROSITE" id="PS50928">
    <property type="entry name" value="ABC_TM1"/>
    <property type="match status" value="1"/>
</dbReference>
<evidence type="ECO:0000259" key="8">
    <source>
        <dbReference type="PROSITE" id="PS50928"/>
    </source>
</evidence>
<dbReference type="GO" id="GO:0005886">
    <property type="term" value="C:plasma membrane"/>
    <property type="evidence" value="ECO:0007669"/>
    <property type="project" value="UniProtKB-SubCell"/>
</dbReference>
<dbReference type="AlphaFoldDB" id="A0LKE8"/>
<dbReference type="Pfam" id="PF00528">
    <property type="entry name" value="BPD_transp_1"/>
    <property type="match status" value="1"/>
</dbReference>
<dbReference type="STRING" id="335543.Sfum_2218"/>
<evidence type="ECO:0000256" key="7">
    <source>
        <dbReference type="RuleBase" id="RU363032"/>
    </source>
</evidence>
<sequence length="290" mass="32464">MSNSPQDRQSKENIVTSHMRASVKARYEEVYLKRSQEQKRLKRSQVITGILGGVAFVIFWHICSQTIMSKLPSPWDTLVQSIKTVMDPWYYKSVYHSLFRVLLGFCTASAIAIPLGLTMGWNRIVRDLTMPGFELFRSVPPVAWVPLSIIIFAQMEYSIVFITFTGAFFVVALNAKLGAESIDQSLFRAAWCLGANPRQVFRHILLPGSLPSIFMGLALGMGIAWQTVVAAEMIAGQYGLGYLAWESYSLIRFPEVILAMASIGVLGYVCSAILRGIANKYLAWRKVYTA</sequence>
<feature type="domain" description="ABC transmembrane type-1" evidence="8">
    <location>
        <begin position="94"/>
        <end position="278"/>
    </location>
</feature>
<dbReference type="Proteomes" id="UP000001784">
    <property type="component" value="Chromosome"/>
</dbReference>
<dbReference type="InterPro" id="IPR000515">
    <property type="entry name" value="MetI-like"/>
</dbReference>
<dbReference type="KEGG" id="sfu:Sfum_2218"/>
<evidence type="ECO:0000256" key="1">
    <source>
        <dbReference type="ARBA" id="ARBA00004651"/>
    </source>
</evidence>
<keyword evidence="4 7" id="KW-0812">Transmembrane</keyword>
<dbReference type="PANTHER" id="PTHR30151:SF0">
    <property type="entry name" value="ABC TRANSPORTER PERMEASE PROTEIN MJ0413-RELATED"/>
    <property type="match status" value="1"/>
</dbReference>
<gene>
    <name evidence="9" type="ordered locus">Sfum_2218</name>
</gene>
<dbReference type="CDD" id="cd06261">
    <property type="entry name" value="TM_PBP2"/>
    <property type="match status" value="1"/>
</dbReference>
<protein>
    <submittedName>
        <fullName evidence="9">Binding-protein-dependent transport systems inner membrane component</fullName>
    </submittedName>
</protein>
<comment type="subcellular location">
    <subcellularLocation>
        <location evidence="1 7">Cell membrane</location>
        <topology evidence="1 7">Multi-pass membrane protein</topology>
    </subcellularLocation>
</comment>
<keyword evidence="2 7" id="KW-0813">Transport</keyword>
<keyword evidence="10" id="KW-1185">Reference proteome</keyword>
<dbReference type="OrthoDB" id="5322475at2"/>
<reference evidence="9 10" key="1">
    <citation type="submission" date="2006-10" db="EMBL/GenBank/DDBJ databases">
        <title>Complete sequence of Syntrophobacter fumaroxidans MPOB.</title>
        <authorList>
            <consortium name="US DOE Joint Genome Institute"/>
            <person name="Copeland A."/>
            <person name="Lucas S."/>
            <person name="Lapidus A."/>
            <person name="Barry K."/>
            <person name="Detter J.C."/>
            <person name="Glavina del Rio T."/>
            <person name="Hammon N."/>
            <person name="Israni S."/>
            <person name="Pitluck S."/>
            <person name="Goltsman E.G."/>
            <person name="Martinez M."/>
            <person name="Schmutz J."/>
            <person name="Larimer F."/>
            <person name="Land M."/>
            <person name="Hauser L."/>
            <person name="Kyrpides N."/>
            <person name="Kim E."/>
            <person name="Boone D.R."/>
            <person name="Brockman F."/>
            <person name="Culley D."/>
            <person name="Ferry J."/>
            <person name="Gunsalus R."/>
            <person name="McInerney M.J."/>
            <person name="Morrison M."/>
            <person name="Plugge C."/>
            <person name="Rohlin L."/>
            <person name="Scholten J."/>
            <person name="Sieber J."/>
            <person name="Stams A.J.M."/>
            <person name="Worm P."/>
            <person name="Henstra A.M."/>
            <person name="Richardson P."/>
        </authorList>
    </citation>
    <scope>NUCLEOTIDE SEQUENCE [LARGE SCALE GENOMIC DNA]</scope>
    <source>
        <strain evidence="10">DSM 10017 / MPOB</strain>
    </source>
</reference>
<feature type="transmembrane region" description="Helical" evidence="7">
    <location>
        <begin position="200"/>
        <end position="225"/>
    </location>
</feature>
<evidence type="ECO:0000256" key="4">
    <source>
        <dbReference type="ARBA" id="ARBA00022692"/>
    </source>
</evidence>
<dbReference type="EMBL" id="CP000478">
    <property type="protein sequence ID" value="ABK17900.1"/>
    <property type="molecule type" value="Genomic_DNA"/>
</dbReference>
<dbReference type="RefSeq" id="WP_011699069.1">
    <property type="nucleotide sequence ID" value="NC_008554.1"/>
</dbReference>
<evidence type="ECO:0000256" key="6">
    <source>
        <dbReference type="ARBA" id="ARBA00023136"/>
    </source>
</evidence>
<accession>A0LKE8</accession>
<keyword evidence="5 7" id="KW-1133">Transmembrane helix</keyword>
<dbReference type="HOGENOM" id="CLU_046113_1_1_7"/>
<evidence type="ECO:0000256" key="2">
    <source>
        <dbReference type="ARBA" id="ARBA00022448"/>
    </source>
</evidence>
<evidence type="ECO:0000313" key="10">
    <source>
        <dbReference type="Proteomes" id="UP000001784"/>
    </source>
</evidence>
<proteinExistence type="inferred from homology"/>
<evidence type="ECO:0000256" key="3">
    <source>
        <dbReference type="ARBA" id="ARBA00022475"/>
    </source>
</evidence>
<dbReference type="InParanoid" id="A0LKE8"/>
<comment type="similarity">
    <text evidence="7">Belongs to the binding-protein-dependent transport system permease family.</text>
</comment>
<feature type="transmembrane region" description="Helical" evidence="7">
    <location>
        <begin position="98"/>
        <end position="121"/>
    </location>
</feature>
<dbReference type="PANTHER" id="PTHR30151">
    <property type="entry name" value="ALKANE SULFONATE ABC TRANSPORTER-RELATED, MEMBRANE SUBUNIT"/>
    <property type="match status" value="1"/>
</dbReference>
<feature type="transmembrane region" description="Helical" evidence="7">
    <location>
        <begin position="46"/>
        <end position="68"/>
    </location>
</feature>
<dbReference type="Gene3D" id="1.10.3720.10">
    <property type="entry name" value="MetI-like"/>
    <property type="match status" value="1"/>
</dbReference>
<evidence type="ECO:0000256" key="5">
    <source>
        <dbReference type="ARBA" id="ARBA00022989"/>
    </source>
</evidence>
<keyword evidence="6 7" id="KW-0472">Membrane</keyword>
<feature type="transmembrane region" description="Helical" evidence="7">
    <location>
        <begin position="256"/>
        <end position="278"/>
    </location>
</feature>
<dbReference type="FunFam" id="1.10.3720.10:FF:000003">
    <property type="entry name" value="Aliphatic sulfonate ABC transporter permease"/>
    <property type="match status" value="1"/>
</dbReference>
<dbReference type="GO" id="GO:0042918">
    <property type="term" value="P:alkanesulfonate transmembrane transport"/>
    <property type="evidence" value="ECO:0007669"/>
    <property type="project" value="UniProtKB-ARBA"/>
</dbReference>
<keyword evidence="3" id="KW-1003">Cell membrane</keyword>
<feature type="transmembrane region" description="Helical" evidence="7">
    <location>
        <begin position="133"/>
        <end position="153"/>
    </location>
</feature>
<name>A0LKE8_SYNFM</name>
<organism evidence="9 10">
    <name type="scientific">Syntrophobacter fumaroxidans (strain DSM 10017 / MPOB)</name>
    <dbReference type="NCBI Taxonomy" id="335543"/>
    <lineage>
        <taxon>Bacteria</taxon>
        <taxon>Pseudomonadati</taxon>
        <taxon>Thermodesulfobacteriota</taxon>
        <taxon>Syntrophobacteria</taxon>
        <taxon>Syntrophobacterales</taxon>
        <taxon>Syntrophobacteraceae</taxon>
        <taxon>Syntrophobacter</taxon>
    </lineage>
</organism>
<evidence type="ECO:0000313" key="9">
    <source>
        <dbReference type="EMBL" id="ABK17900.1"/>
    </source>
</evidence>
<dbReference type="SUPFAM" id="SSF161098">
    <property type="entry name" value="MetI-like"/>
    <property type="match status" value="1"/>
</dbReference>
<dbReference type="eggNOG" id="COG0600">
    <property type="taxonomic scope" value="Bacteria"/>
</dbReference>
<dbReference type="InterPro" id="IPR035906">
    <property type="entry name" value="MetI-like_sf"/>
</dbReference>
<feature type="transmembrane region" description="Helical" evidence="7">
    <location>
        <begin position="159"/>
        <end position="179"/>
    </location>
</feature>
<dbReference type="FunCoup" id="A0LKE8">
    <property type="interactions" value="279"/>
</dbReference>